<proteinExistence type="predicted"/>
<feature type="transmembrane region" description="Helical" evidence="1">
    <location>
        <begin position="7"/>
        <end position="26"/>
    </location>
</feature>
<evidence type="ECO:0000313" key="2">
    <source>
        <dbReference type="EMBL" id="VYU60702.1"/>
    </source>
</evidence>
<dbReference type="AlphaFoldDB" id="A0A6N3G835"/>
<organism evidence="2">
    <name type="scientific">Enterococcus casseliflavus</name>
    <name type="common">Enterococcus flavescens</name>
    <dbReference type="NCBI Taxonomy" id="37734"/>
    <lineage>
        <taxon>Bacteria</taxon>
        <taxon>Bacillati</taxon>
        <taxon>Bacillota</taxon>
        <taxon>Bacilli</taxon>
        <taxon>Lactobacillales</taxon>
        <taxon>Enterococcaceae</taxon>
        <taxon>Enterococcus</taxon>
    </lineage>
</organism>
<protein>
    <submittedName>
        <fullName evidence="2">Uncharacterized protein</fullName>
    </submittedName>
</protein>
<reference evidence="2" key="1">
    <citation type="submission" date="2019-11" db="EMBL/GenBank/DDBJ databases">
        <authorList>
            <person name="Feng L."/>
        </authorList>
    </citation>
    <scope>NUCLEOTIDE SEQUENCE</scope>
    <source>
        <strain evidence="2">ECasseliflavusLFYP2</strain>
    </source>
</reference>
<feature type="transmembrane region" description="Helical" evidence="1">
    <location>
        <begin position="38"/>
        <end position="55"/>
    </location>
</feature>
<accession>A0A6N3G835</accession>
<name>A0A6N3G835_ENTCA</name>
<dbReference type="EMBL" id="CACRTX010000018">
    <property type="protein sequence ID" value="VYU60702.1"/>
    <property type="molecule type" value="Genomic_DNA"/>
</dbReference>
<gene>
    <name evidence="2" type="ORF">ECLFYP2_00781</name>
</gene>
<keyword evidence="1" id="KW-0472">Membrane</keyword>
<keyword evidence="1" id="KW-1133">Transmembrane helix</keyword>
<keyword evidence="1" id="KW-0812">Transmembrane</keyword>
<sequence>MKYFAKSFLISIIVLVFIVLIDLFFGEYTLQSLPTTNLVVKFIIFFVGYNLALKISQAEKITD</sequence>
<evidence type="ECO:0000256" key="1">
    <source>
        <dbReference type="SAM" id="Phobius"/>
    </source>
</evidence>